<feature type="transmembrane region" description="Helical" evidence="22">
    <location>
        <begin position="3469"/>
        <end position="3492"/>
    </location>
</feature>
<dbReference type="InterPro" id="IPR029063">
    <property type="entry name" value="SAM-dependent_MTases_sf"/>
</dbReference>
<dbReference type="InterPro" id="IPR011004">
    <property type="entry name" value="Trimer_LpxA-like_sf"/>
</dbReference>
<dbReference type="Proteomes" id="UP001445335">
    <property type="component" value="Unassembled WGS sequence"/>
</dbReference>
<dbReference type="Pfam" id="PF00550">
    <property type="entry name" value="PP-binding"/>
    <property type="match status" value="1"/>
</dbReference>
<dbReference type="InterPro" id="IPR049900">
    <property type="entry name" value="PKS_mFAS_DH"/>
</dbReference>
<dbReference type="InterPro" id="IPR020807">
    <property type="entry name" value="PKS_DH"/>
</dbReference>
<dbReference type="SMART" id="SM00825">
    <property type="entry name" value="PKS_KS"/>
    <property type="match status" value="1"/>
</dbReference>
<comment type="similarity">
    <text evidence="19">Belongs to the TRAFAC class myosin-kinesin ATPase superfamily. Kinesin family.</text>
</comment>
<dbReference type="Pfam" id="PF00225">
    <property type="entry name" value="Kinesin"/>
    <property type="match status" value="1"/>
</dbReference>
<evidence type="ECO:0000256" key="21">
    <source>
        <dbReference type="SAM" id="MobiDB-lite"/>
    </source>
</evidence>
<keyword evidence="22" id="KW-1133">Transmembrane helix</keyword>
<dbReference type="InterPro" id="IPR013217">
    <property type="entry name" value="Methyltransf_12"/>
</dbReference>
<dbReference type="CDD" id="cd00833">
    <property type="entry name" value="PKS"/>
    <property type="match status" value="1"/>
</dbReference>
<dbReference type="GO" id="GO:0016491">
    <property type="term" value="F:oxidoreductase activity"/>
    <property type="evidence" value="ECO:0007669"/>
    <property type="project" value="UniProtKB-KW"/>
</dbReference>
<dbReference type="Pfam" id="PF00069">
    <property type="entry name" value="Pkinase"/>
    <property type="match status" value="1"/>
</dbReference>
<keyword evidence="13" id="KW-0520">NAD</keyword>
<feature type="compositionally biased region" description="Low complexity" evidence="21">
    <location>
        <begin position="1909"/>
        <end position="1924"/>
    </location>
</feature>
<evidence type="ECO:0000256" key="14">
    <source>
        <dbReference type="ARBA" id="ARBA00023098"/>
    </source>
</evidence>
<proteinExistence type="inferred from homology"/>
<dbReference type="InterPro" id="IPR016036">
    <property type="entry name" value="Malonyl_transacylase_ACP-bd"/>
</dbReference>
<dbReference type="Pfam" id="PF08242">
    <property type="entry name" value="Methyltransf_12"/>
    <property type="match status" value="1"/>
</dbReference>
<keyword evidence="8" id="KW-0378">Hydrolase</keyword>
<keyword evidence="17" id="KW-0511">Multifunctional enzyme</keyword>
<keyword evidence="10 19" id="KW-0067">ATP-binding</keyword>
<dbReference type="InterPro" id="IPR049552">
    <property type="entry name" value="PKS_DH_N"/>
</dbReference>
<feature type="transmembrane region" description="Helical" evidence="22">
    <location>
        <begin position="3432"/>
        <end position="3457"/>
    </location>
</feature>
<evidence type="ECO:0000256" key="12">
    <source>
        <dbReference type="ARBA" id="ARBA00023002"/>
    </source>
</evidence>
<dbReference type="SUPFAM" id="SSF53335">
    <property type="entry name" value="S-adenosyl-L-methionine-dependent methyltransferases"/>
    <property type="match status" value="1"/>
</dbReference>
<dbReference type="EMBL" id="JALJOU010000039">
    <property type="protein sequence ID" value="KAK9832745.1"/>
    <property type="molecule type" value="Genomic_DNA"/>
</dbReference>
<dbReference type="CDD" id="cd00106">
    <property type="entry name" value="KISc"/>
    <property type="match status" value="1"/>
</dbReference>
<dbReference type="SUPFAM" id="SSF51735">
    <property type="entry name" value="NAD(P)-binding Rossmann-fold domains"/>
    <property type="match status" value="2"/>
</dbReference>
<dbReference type="InterPro" id="IPR018201">
    <property type="entry name" value="Ketoacyl_synth_AS"/>
</dbReference>
<evidence type="ECO:0000256" key="16">
    <source>
        <dbReference type="ARBA" id="ARBA00023175"/>
    </source>
</evidence>
<dbReference type="Pfam" id="PF21149">
    <property type="entry name" value="FAS_pseudo-KR"/>
    <property type="match status" value="1"/>
</dbReference>
<dbReference type="InterPro" id="IPR006162">
    <property type="entry name" value="Ppantetheine_attach_site"/>
</dbReference>
<evidence type="ECO:0000259" key="26">
    <source>
        <dbReference type="PROSITE" id="PS52004"/>
    </source>
</evidence>
<dbReference type="SUPFAM" id="SSF47336">
    <property type="entry name" value="ACP-like"/>
    <property type="match status" value="1"/>
</dbReference>
<dbReference type="Gene3D" id="3.30.70.3290">
    <property type="match status" value="1"/>
</dbReference>
<feature type="region of interest" description="N-terminal hotdog fold" evidence="20">
    <location>
        <begin position="1788"/>
        <end position="1949"/>
    </location>
</feature>
<dbReference type="SUPFAM" id="SSF52151">
    <property type="entry name" value="FabD/lysophospholipase-like"/>
    <property type="match status" value="1"/>
</dbReference>
<dbReference type="InterPro" id="IPR014030">
    <property type="entry name" value="Ketoacyl_synth_N"/>
</dbReference>
<dbReference type="InterPro" id="IPR016035">
    <property type="entry name" value="Acyl_Trfase/lysoPLipase"/>
</dbReference>
<accession>A0AAW1RH09</accession>
<dbReference type="InterPro" id="IPR049391">
    <property type="entry name" value="FAS_pseudo-KR"/>
</dbReference>
<feature type="region of interest" description="Disordered" evidence="21">
    <location>
        <begin position="2940"/>
        <end position="2990"/>
    </location>
</feature>
<dbReference type="Gene3D" id="1.10.1200.10">
    <property type="entry name" value="ACP-like"/>
    <property type="match status" value="1"/>
</dbReference>
<feature type="transmembrane region" description="Helical" evidence="22">
    <location>
        <begin position="3976"/>
        <end position="4000"/>
    </location>
</feature>
<evidence type="ECO:0000259" key="23">
    <source>
        <dbReference type="PROSITE" id="PS50011"/>
    </source>
</evidence>
<dbReference type="SMART" id="SM00129">
    <property type="entry name" value="KISc"/>
    <property type="match status" value="1"/>
</dbReference>
<dbReference type="PANTHER" id="PTHR43775:SF7">
    <property type="entry name" value="FATTY ACID SYNTHASE"/>
    <property type="match status" value="1"/>
</dbReference>
<dbReference type="PROSITE" id="PS50075">
    <property type="entry name" value="CARRIER"/>
    <property type="match status" value="1"/>
</dbReference>
<dbReference type="InterPro" id="IPR000719">
    <property type="entry name" value="Prot_kinase_dom"/>
</dbReference>
<dbReference type="SMART" id="SM00826">
    <property type="entry name" value="PKS_DH"/>
    <property type="match status" value="1"/>
</dbReference>
<feature type="region of interest" description="C-terminal hotdog fold" evidence="20">
    <location>
        <begin position="1985"/>
        <end position="2137"/>
    </location>
</feature>
<evidence type="ECO:0000256" key="1">
    <source>
        <dbReference type="ARBA" id="ARBA00012873"/>
    </source>
</evidence>
<dbReference type="PROSITE" id="PS00012">
    <property type="entry name" value="PHOSPHOPANTETHEINE"/>
    <property type="match status" value="1"/>
</dbReference>
<evidence type="ECO:0000256" key="7">
    <source>
        <dbReference type="ARBA" id="ARBA00022741"/>
    </source>
</evidence>
<evidence type="ECO:0000256" key="22">
    <source>
        <dbReference type="SAM" id="Phobius"/>
    </source>
</evidence>
<evidence type="ECO:0000259" key="27">
    <source>
        <dbReference type="PROSITE" id="PS52019"/>
    </source>
</evidence>
<dbReference type="SMART" id="SM00823">
    <property type="entry name" value="PKS_PP"/>
    <property type="match status" value="1"/>
</dbReference>
<feature type="active site" description="Proton donor; for dehydratase activity" evidence="20">
    <location>
        <position position="2047"/>
    </location>
</feature>
<feature type="domain" description="Carrier" evidence="25">
    <location>
        <begin position="3244"/>
        <end position="3323"/>
    </location>
</feature>
<evidence type="ECO:0000256" key="3">
    <source>
        <dbReference type="ARBA" id="ARBA00022450"/>
    </source>
</evidence>
<dbReference type="InterPro" id="IPR013968">
    <property type="entry name" value="PKS_KR"/>
</dbReference>
<keyword evidence="22" id="KW-0472">Membrane</keyword>
<evidence type="ECO:0000256" key="5">
    <source>
        <dbReference type="ARBA" id="ARBA00022553"/>
    </source>
</evidence>
<evidence type="ECO:0000256" key="2">
    <source>
        <dbReference type="ARBA" id="ARBA00018769"/>
    </source>
</evidence>
<evidence type="ECO:0000256" key="19">
    <source>
        <dbReference type="PROSITE-ProRule" id="PRU00283"/>
    </source>
</evidence>
<dbReference type="InterPro" id="IPR016039">
    <property type="entry name" value="Thiolase-like"/>
</dbReference>
<dbReference type="Pfam" id="PF08659">
    <property type="entry name" value="KR"/>
    <property type="match status" value="1"/>
</dbReference>
<dbReference type="GO" id="GO:0008017">
    <property type="term" value="F:microtubule binding"/>
    <property type="evidence" value="ECO:0007669"/>
    <property type="project" value="InterPro"/>
</dbReference>
<dbReference type="InterPro" id="IPR032821">
    <property type="entry name" value="PKS_assoc"/>
</dbReference>
<dbReference type="PROSITE" id="PS00411">
    <property type="entry name" value="KINESIN_MOTOR_1"/>
    <property type="match status" value="1"/>
</dbReference>
<dbReference type="Pfam" id="PF00107">
    <property type="entry name" value="ADH_zinc_N"/>
    <property type="match status" value="1"/>
</dbReference>
<dbReference type="GO" id="GO:0004315">
    <property type="term" value="F:3-oxoacyl-[acyl-carrier-protein] synthase activity"/>
    <property type="evidence" value="ECO:0007669"/>
    <property type="project" value="InterPro"/>
</dbReference>
<dbReference type="PROSITE" id="PS50011">
    <property type="entry name" value="PROTEIN_KINASE_DOM"/>
    <property type="match status" value="1"/>
</dbReference>
<dbReference type="InterPro" id="IPR050091">
    <property type="entry name" value="PKS_NRPS_Biosynth_Enz"/>
</dbReference>
<dbReference type="Gene3D" id="3.40.47.10">
    <property type="match status" value="1"/>
</dbReference>
<dbReference type="Gene3D" id="3.40.50.720">
    <property type="entry name" value="NAD(P)-binding Rossmann-like Domain"/>
    <property type="match status" value="1"/>
</dbReference>
<evidence type="ECO:0000256" key="6">
    <source>
        <dbReference type="ARBA" id="ARBA00022679"/>
    </source>
</evidence>
<dbReference type="PROSITE" id="PS52004">
    <property type="entry name" value="KS3_2"/>
    <property type="match status" value="1"/>
</dbReference>
<dbReference type="InterPro" id="IPR014031">
    <property type="entry name" value="Ketoacyl_synth_C"/>
</dbReference>
<dbReference type="InterPro" id="IPR057326">
    <property type="entry name" value="KR_dom"/>
</dbReference>
<keyword evidence="16 19" id="KW-0505">Motor protein</keyword>
<dbReference type="PROSITE" id="PS52019">
    <property type="entry name" value="PKS_MFAS_DH"/>
    <property type="match status" value="1"/>
</dbReference>
<dbReference type="PANTHER" id="PTHR43775">
    <property type="entry name" value="FATTY ACID SYNTHASE"/>
    <property type="match status" value="1"/>
</dbReference>
<dbReference type="Gene3D" id="3.10.129.110">
    <property type="entry name" value="Polyketide synthase dehydratase"/>
    <property type="match status" value="2"/>
</dbReference>
<dbReference type="InterPro" id="IPR036291">
    <property type="entry name" value="NAD(P)-bd_dom_sf"/>
</dbReference>
<dbReference type="Gene3D" id="3.90.180.10">
    <property type="entry name" value="Medium-chain alcohol dehydrogenases, catalytic domain"/>
    <property type="match status" value="1"/>
</dbReference>
<evidence type="ECO:0000313" key="28">
    <source>
        <dbReference type="EMBL" id="KAK9832745.1"/>
    </source>
</evidence>
<evidence type="ECO:0000256" key="4">
    <source>
        <dbReference type="ARBA" id="ARBA00022516"/>
    </source>
</evidence>
<evidence type="ECO:0000256" key="15">
    <source>
        <dbReference type="ARBA" id="ARBA00023160"/>
    </source>
</evidence>
<evidence type="ECO:0000256" key="18">
    <source>
        <dbReference type="ARBA" id="ARBA00044883"/>
    </source>
</evidence>
<feature type="compositionally biased region" description="Polar residues" evidence="21">
    <location>
        <begin position="358"/>
        <end position="368"/>
    </location>
</feature>
<dbReference type="SMART" id="SM00822">
    <property type="entry name" value="PKS_KR"/>
    <property type="match status" value="1"/>
</dbReference>
<feature type="active site" description="Proton acceptor; for dehydratase activity" evidence="20">
    <location>
        <position position="1823"/>
    </location>
</feature>
<dbReference type="Pfam" id="PF21089">
    <property type="entry name" value="PKS_DH_N"/>
    <property type="match status" value="1"/>
</dbReference>
<name>A0AAW1RH09_9CHLO</name>
<dbReference type="GO" id="GO:0004312">
    <property type="term" value="F:fatty acid synthase activity"/>
    <property type="evidence" value="ECO:0007669"/>
    <property type="project" value="UniProtKB-EC"/>
</dbReference>
<feature type="region of interest" description="Disordered" evidence="21">
    <location>
        <begin position="3318"/>
        <end position="3357"/>
    </location>
</feature>
<feature type="compositionally biased region" description="Low complexity" evidence="21">
    <location>
        <begin position="472"/>
        <end position="483"/>
    </location>
</feature>
<dbReference type="InterPro" id="IPR027417">
    <property type="entry name" value="P-loop_NTPase"/>
</dbReference>
<feature type="binding site" evidence="19">
    <location>
        <begin position="30"/>
        <end position="37"/>
    </location>
    <ligand>
        <name>ATP</name>
        <dbReference type="ChEBI" id="CHEBI:30616"/>
    </ligand>
</feature>
<dbReference type="GO" id="GO:0006633">
    <property type="term" value="P:fatty acid biosynthetic process"/>
    <property type="evidence" value="ECO:0007669"/>
    <property type="project" value="UniProtKB-KW"/>
</dbReference>
<evidence type="ECO:0000256" key="17">
    <source>
        <dbReference type="ARBA" id="ARBA00023268"/>
    </source>
</evidence>
<dbReference type="PRINTS" id="PR00380">
    <property type="entry name" value="KINESINHEAVY"/>
</dbReference>
<feature type="region of interest" description="Disordered" evidence="21">
    <location>
        <begin position="1909"/>
        <end position="1937"/>
    </location>
</feature>
<dbReference type="GO" id="GO:0031177">
    <property type="term" value="F:phosphopantetheine binding"/>
    <property type="evidence" value="ECO:0007669"/>
    <property type="project" value="InterPro"/>
</dbReference>
<feature type="transmembrane region" description="Helical" evidence="22">
    <location>
        <begin position="3724"/>
        <end position="3749"/>
    </location>
</feature>
<dbReference type="Gene3D" id="1.10.510.10">
    <property type="entry name" value="Transferase(Phosphotransferase) domain 1"/>
    <property type="match status" value="1"/>
</dbReference>
<keyword evidence="6" id="KW-0808">Transferase</keyword>
<dbReference type="PROSITE" id="PS00606">
    <property type="entry name" value="KS3_1"/>
    <property type="match status" value="1"/>
</dbReference>
<evidence type="ECO:0000256" key="9">
    <source>
        <dbReference type="ARBA" id="ARBA00022832"/>
    </source>
</evidence>
<feature type="domain" description="Kinesin motor" evidence="24">
    <location>
        <begin position="1"/>
        <end position="290"/>
    </location>
</feature>
<dbReference type="GO" id="GO:0004672">
    <property type="term" value="F:protein kinase activity"/>
    <property type="evidence" value="ECO:0007669"/>
    <property type="project" value="InterPro"/>
</dbReference>
<keyword evidence="11" id="KW-0521">NADP</keyword>
<dbReference type="SMART" id="SM00829">
    <property type="entry name" value="PKS_ER"/>
    <property type="match status" value="1"/>
</dbReference>
<sequence length="4184" mass="445438">MIADVLRACGISQLLDAALAGFNVTIFAYGQTGSGKTYTMSGRKDVLSLDEYEGDTSDGIMSRAALYLFDAVATRPANAACTLRASYCEIYNERLYDLLRWTQQPLAVRWGAARGFHVPDLAVRTCACMADLLQVISRGMRNRRMGSHELNLESSRSHAIMTVHCETATGAGAGAAEFGLTHTGKVSFVDLAGSERMSNSRPAGDSQLREASSINRSLFTLGKVISALAESSSSGGGAHIPFRDSKLTRLLMDSLGGSALTLMIACVSPAASAAEETISTLTYGARAKNIRNRPAVQVDPQEALVAALRREVRLLRAENAFLRQQGSVAAGAPRDTALGLALPGLLGSPPQLPPRARSFSSGSADPNSSPGPSPAPRRLSTSLDEGLASRPEDAAALVRRLGEAETLMARFAEQNERMAAAMDELRGRRRFVDDDYTGALEEVDWLRMPFKVQCGSPAVHTDVQKRRTSLDASPPATPASGSSEARRRSLGEKPPVQPKLSSASSVELGPNPLRGHPRFRKLRDLAPPCAERLVQLARDKVTGRHVAIRLIARASTAMQNAEREILNLRLCSAHPYIIHMHEVFLIQEYLGIVMEYAPGGTLAEYMVPRRGSGPDGGLPEKTVRALFQQLLAALDFCSAIGVANRNLTPEHILLTDDGATGDAPRLKLAGFAMSKDENSDSLCKTACGSPGYVAPEVLLYNTYDGKRADLWSLGALLFWLLAGQEPFSAGIPPELPQADQLRMMFPRIVNAQYPRLEHASDTARDLLSRLLVAKPGDRLGVCEVMGHPWFLKDLPKGLLSRDPRRLAHADESAMAAYCDHPRRGMDDRGISDELSAQGACTHEGLCFYCRLASFFAHTAAFYSEGHNEGGAWETPSGLQGAQGQRAQPGADFHLSLARMSVVENSQYNTMATAAAVDVLGYSCRFPESESPSAFWANLAGGVDMVTENNRRWPVGLHGTPARFGKLLEYVNFDATFFAVHGKQASRMDPQLRKLLEVTHEAWVDSGVDVKQLRGSDKVGVYLGCCGSEVHALWLGDINNITGYEQTGCVMSMFANRLSFTYDFKGPSKAVDTACSSAFMALHDAVTDLQRGRVDYAVVGGSSAIFRPATSLAFLRLKMLSPDGACKSFDASGNGYARAEGVAAVILRRADVAPATPWVLKRAPAATIVGMGTNNDGHTEQGITFPSGPAQRELGAAVCAASGVGPEDVVYVEAHGTGTVVGDSQELSAIDGLYGAGAGHTPRDPLLIGSVKSNMGHCEGCSGLAGLIKVCLSYEHGMLPGNLHYSEPNPNSESLKAGVLKVVTEPTPWQGGLVAISSFGFGGSNVHCLVAGAVRPAGPPPRPLAPPAPLEAGETRVEEVTEATALQFPPEMIIPIACRTQEGAQRLLSAIKARAFQAATLAPALKRLANSVTHDIHKLPFRGTVSNGDVKVEQTKMGHSPPIWFVFSGNGSQWSKMAQPLLRSSAVFQRAIDACAEAVRPHGLDLLAEFMAEGGWSQPAIAMVGLVAVQIGLVDMLREEYGIVPAGMLGHSAGEIPAGYADGCLTLRQTILVAYHRGRMAPEGGATGGLMAAVGLGAEAADARIRKEGLAATVVACDNSVVNSTLAGPEAELAPLVAKLKEEGVFVRELNTLGIAYHSPALDPFCGRLRTLLGELIPEPKPRSKAWLSTSFPMDSADAAAAACGPDYHVQSFKSRVLFREACAAIPADAVLLEVGPHAIMRAPLRQNCAAVPYVNMMKKDEDAAVSVREAVAGLWRKGAALVWDVPAGPFAELPRDVREALVSWNHAQDYDCPTYEDYAGRLGGGQFEKVYDLGGEHKFLADHLIDGRILMPATSYVVTAWEALATIKAKPMAEVGVTFEDVIIHQAVAAEEGQKVALAVLLAPSNRFHVLHAGDLICEGTIKTTAEPAAKPAEAADADGAAAAGKGGAAAEPVTPEEAGVVAQAPLRDADSRPEVALGVPAEAVAASGAAADAGSVPEVAPGDNDELWADLWAHGPLETIDAGQFYRVIGRTGINYGPTFRMVKRVATSDVEGMLRWDECWIRLLDGMLQLSFSDSNDYQLRIPVRVRNIAIRQPAGRPACQLLVRMDRFLGTVENELASITGMELMAAPRRAGGNAYTTVVDSIVWEPYGDLIHEDAERLRYMDHILGFAKVRLIAAIERYRADKGSLPPHLQHVMELCLGIPCELKAPDGSELDEFMARKEHPLARMLGDLSEPANSTQTLSTPMRVIVSHPEHDSIYVNDLACRSFGRETLRGLCNLMLENLPTVFRVVEVGSGTGGLTKDALPLLDAGLNAELLQYTATDITNAFSSGLQDAVKSPKLQFKTWDINAPPPEELGEPYNIAMGTNVLHTGNNLADTLANVSKALVDGGFLMFFEMTNMMPTLLWGLDEQCWQFSDKRAYGLWTTIEQWEELLFAGGFEKVTTVKDVRGYAALFLYRKIGQAPAPEPVFMAGPPMDAPEADVSGWLEEYVAKAKDVAGVKDDLELSSSTGAPEPTATAEEFVAAERRLWLYGTIQASPGLIGLFRTARTEPLGERLRMICDATHPGSGPAGTWSLAQMPLEEAKAVYAHAARMDLAQNVFKDGQWGRYLLLTAKMEAVEQRPEQTPNGAHMDIGAHGDLSTLHWVQSAPCPHPDFLSCEVTYGAINFKDVMIAYGKLPKDAMASGFSEGKLGFEFSGLAPAAAGAHGRRVMGIAKQAIATRVDAPPYLVWDVPAEWSLRDAATVPVAYLTAYYSLVMRGGLVPAHRVLVHSGTGAVGLAAIRIALHRGCEVFATCGSERKQRYLLDTFPGLREDHIGDSRSTSFEAMIKHLTHGAGVDLALNSLADNKLQATVRCIAPNGALLEIGKYDILKGTGLSMRPMDHNISFHGINLDSMFHGHQKAQVWDMHALLKQGMDSGEVAPLPWTVFGRDQCQDAFRFLASGTHMGKVLVQCGASEEARAGRPPAQRSSVPPLEDAKQPAAARGAESEAPAEAAPETAAPAEVAATEPGETLRVKPIFVARGDRTYLLTGGLGGFGLALAVWLSQRGARHIVLSSKRGLRTGEQVKVVQKLAAAGCTVEVSTLDVAEPQEAAQLLADAGRRAPVGGVFHLAMVLDDRLIIKQTGESWNRCVRPKAVGAWHLHELTKALPHVEQFVLFSSIVSWVGHQGQSNYAYANAAVDQIVELRRSLELPGISVQWGPIADVGFVAEVMQGKLAGRLKDISVPQPIDDCLRVLGDALCHQAAIPPNISIHAARNAETTAVEDDGRGLVDTVMDLLGIDPSAIGENDNLAGMGIDSMQVVEVRARLQRTLGRPFPLEEVSTLTLAKLRDLEREGGHTGKPSAANPKPSAADDGPDPADEASTSAPAANAGAKGLSGSGAGAAAVGGVAAAALASRGGGGKAAALKALQQPLLPSKDAVIDIPAEARARAEALDVRPAPRPLRPLAPAVFWAAATLAGMLYMLAVLCLCAYAPTHFLVLLAQRFGLWVALPVVPAAWAAFGALLMLAAGMTKRLLQPQLSPHRPVVLFSCEFLRWWLVQRLVGTVNLLFADQLRGTPVLVWWFRMLGARVGRNVFIDSLDISDLDMVIIGDGVVINEGATITGHYFKDGLLQFGPVIIGERARVEPYAVVQPGAQLEAGSALGALRKAKSACVREKKDPLAFMRALGRGQKPSDEALAALKKEVASLGLGAWGGALAQLVCLYALAVVGALCAYAGYAIFALLVQVMGIWSGLAGEVGGYVATALVMLMSPVFFPVLAIIAPHLLGAAANGQAFFVRAATQTGVFGLLAAFAAGYAVYGGALLAATVALKWALVGRMPAGRHKRHSLLGVRFWASQRLLENALRRAAAPLQGTWAMRAYLRALGANLGAWATFRMTNPALAPDMLVVGAGAHVGDAANLVASYAADADTVVVGCIELGQQAMLGIQATMMPGSSLGAGAVLGAIALADVGQSLPGGMLHMGAPAIALSKQEPGPIITPAGVAQYALFWAMPALQACVILLEQAATVYAAGFAAVGLLTATPYVAPILLMPVVLLTATTATLLLHVATKWAAYGRGTVRQYRKYSWGFQGRCMVVANLASMAQNQLLEIARGSFWHAAMLRMCGAQVERGVFLDSLLLLDYDLASFQSGAIVDRGTTGFAHVAIYRSGHFEMEQERYVVGPGAVVGARASLLPGSRIEAGGSIGALELSMKPMAGMGDLDL</sequence>
<evidence type="ECO:0000256" key="20">
    <source>
        <dbReference type="PROSITE-ProRule" id="PRU01363"/>
    </source>
</evidence>
<dbReference type="InterPro" id="IPR019821">
    <property type="entry name" value="Kinesin_motor_CS"/>
</dbReference>
<keyword evidence="9" id="KW-0276">Fatty acid metabolism</keyword>
<evidence type="ECO:0000256" key="10">
    <source>
        <dbReference type="ARBA" id="ARBA00022840"/>
    </source>
</evidence>
<dbReference type="Gene3D" id="3.40.850.10">
    <property type="entry name" value="Kinesin motor domain"/>
    <property type="match status" value="1"/>
</dbReference>
<dbReference type="SUPFAM" id="SSF56112">
    <property type="entry name" value="Protein kinase-like (PK-like)"/>
    <property type="match status" value="1"/>
</dbReference>
<reference evidence="28 29" key="1">
    <citation type="journal article" date="2024" name="Nat. Commun.">
        <title>Phylogenomics reveals the evolutionary origins of lichenization in chlorophyte algae.</title>
        <authorList>
            <person name="Puginier C."/>
            <person name="Libourel C."/>
            <person name="Otte J."/>
            <person name="Skaloud P."/>
            <person name="Haon M."/>
            <person name="Grisel S."/>
            <person name="Petersen M."/>
            <person name="Berrin J.G."/>
            <person name="Delaux P.M."/>
            <person name="Dal Grande F."/>
            <person name="Keller J."/>
        </authorList>
    </citation>
    <scope>NUCLEOTIDE SEQUENCE [LARGE SCALE GENOMIC DNA]</scope>
    <source>
        <strain evidence="28 29">SAG 245.80</strain>
    </source>
</reference>
<dbReference type="Pfam" id="PF00698">
    <property type="entry name" value="Acyl_transf_1"/>
    <property type="match status" value="1"/>
</dbReference>
<keyword evidence="7 19" id="KW-0547">Nucleotide-binding</keyword>
<feature type="transmembrane region" description="Helical" evidence="22">
    <location>
        <begin position="4006"/>
        <end position="4029"/>
    </location>
</feature>
<gene>
    <name evidence="28" type="ORF">WJX81_007198</name>
</gene>
<feature type="transmembrane region" description="Helical" evidence="22">
    <location>
        <begin position="3769"/>
        <end position="3798"/>
    </location>
</feature>
<dbReference type="Pfam" id="PF00109">
    <property type="entry name" value="ketoacyl-synt"/>
    <property type="match status" value="1"/>
</dbReference>
<dbReference type="CDD" id="cd05195">
    <property type="entry name" value="enoyl_red"/>
    <property type="match status" value="1"/>
</dbReference>
<dbReference type="SUPFAM" id="SSF55048">
    <property type="entry name" value="Probable ACP-binding domain of malonyl-CoA ACP transacylase"/>
    <property type="match status" value="1"/>
</dbReference>
<keyword evidence="12" id="KW-0560">Oxidoreductase</keyword>
<dbReference type="InterPro" id="IPR013149">
    <property type="entry name" value="ADH-like_C"/>
</dbReference>
<dbReference type="PROSITE" id="PS50067">
    <property type="entry name" value="KINESIN_MOTOR_2"/>
    <property type="match status" value="1"/>
</dbReference>
<evidence type="ECO:0000256" key="11">
    <source>
        <dbReference type="ARBA" id="ARBA00022857"/>
    </source>
</evidence>
<dbReference type="InterPro" id="IPR042104">
    <property type="entry name" value="PKS_dehydratase_sf"/>
</dbReference>
<feature type="domain" description="PKS/mFAS DH" evidence="27">
    <location>
        <begin position="1788"/>
        <end position="2137"/>
    </location>
</feature>
<comment type="catalytic activity">
    <reaction evidence="18">
        <text>acetyl-CoA + n malonyl-CoA + 2n NADPH + 2n H(+) = a long-chain fatty acid + (n+1) CoA + n CO2 + 2n NADP(+).</text>
        <dbReference type="EC" id="2.3.1.85"/>
    </reaction>
</comment>
<dbReference type="InterPro" id="IPR036736">
    <property type="entry name" value="ACP-like_sf"/>
</dbReference>
<dbReference type="InterPro" id="IPR001227">
    <property type="entry name" value="Ac_transferase_dom_sf"/>
</dbReference>
<dbReference type="SMART" id="SM00827">
    <property type="entry name" value="PKS_AT"/>
    <property type="match status" value="1"/>
</dbReference>
<dbReference type="GO" id="GO:0005524">
    <property type="term" value="F:ATP binding"/>
    <property type="evidence" value="ECO:0007669"/>
    <property type="project" value="UniProtKB-UniRule"/>
</dbReference>
<evidence type="ECO:0000259" key="24">
    <source>
        <dbReference type="PROSITE" id="PS50067"/>
    </source>
</evidence>
<feature type="region of interest" description="Disordered" evidence="21">
    <location>
        <begin position="341"/>
        <end position="391"/>
    </location>
</feature>
<feature type="compositionally biased region" description="Low complexity" evidence="21">
    <location>
        <begin position="3344"/>
        <end position="3357"/>
    </location>
</feature>
<feature type="domain" description="Protein kinase" evidence="23">
    <location>
        <begin position="519"/>
        <end position="790"/>
    </location>
</feature>
<dbReference type="GO" id="GO:0016787">
    <property type="term" value="F:hydrolase activity"/>
    <property type="evidence" value="ECO:0007669"/>
    <property type="project" value="UniProtKB-KW"/>
</dbReference>
<dbReference type="Gene3D" id="3.40.366.10">
    <property type="entry name" value="Malonyl-Coenzyme A Acyl Carrier Protein, domain 2"/>
    <property type="match status" value="1"/>
</dbReference>
<dbReference type="Pfam" id="PF16197">
    <property type="entry name" value="KAsynt_C_assoc"/>
    <property type="match status" value="1"/>
</dbReference>
<evidence type="ECO:0000313" key="29">
    <source>
        <dbReference type="Proteomes" id="UP001445335"/>
    </source>
</evidence>
<dbReference type="GO" id="GO:0007018">
    <property type="term" value="P:microtubule-based movement"/>
    <property type="evidence" value="ECO:0007669"/>
    <property type="project" value="InterPro"/>
</dbReference>
<dbReference type="InterPro" id="IPR001752">
    <property type="entry name" value="Kinesin_motor_dom"/>
</dbReference>
<keyword evidence="22" id="KW-0812">Transmembrane</keyword>
<evidence type="ECO:0000256" key="8">
    <source>
        <dbReference type="ARBA" id="ARBA00022801"/>
    </source>
</evidence>
<dbReference type="InterPro" id="IPR014043">
    <property type="entry name" value="Acyl_transferase_dom"/>
</dbReference>
<dbReference type="InterPro" id="IPR020841">
    <property type="entry name" value="PKS_Beta-ketoAc_synthase_dom"/>
</dbReference>
<dbReference type="EC" id="2.3.1.85" evidence="1"/>
<organism evidence="28 29">
    <name type="scientific">Elliptochloris bilobata</name>
    <dbReference type="NCBI Taxonomy" id="381761"/>
    <lineage>
        <taxon>Eukaryota</taxon>
        <taxon>Viridiplantae</taxon>
        <taxon>Chlorophyta</taxon>
        <taxon>core chlorophytes</taxon>
        <taxon>Trebouxiophyceae</taxon>
        <taxon>Trebouxiophyceae incertae sedis</taxon>
        <taxon>Elliptochloris clade</taxon>
        <taxon>Elliptochloris</taxon>
    </lineage>
</organism>
<evidence type="ECO:0000259" key="25">
    <source>
        <dbReference type="PROSITE" id="PS50075"/>
    </source>
</evidence>
<dbReference type="InterPro" id="IPR036961">
    <property type="entry name" value="Kinesin_motor_dom_sf"/>
</dbReference>
<keyword evidence="15" id="KW-0275">Fatty acid biosynthesis</keyword>
<feature type="compositionally biased region" description="Low complexity" evidence="21">
    <location>
        <begin position="3324"/>
        <end position="3336"/>
    </location>
</feature>
<feature type="domain" description="Ketosynthase family 3 (KS3)" evidence="26">
    <location>
        <begin position="913"/>
        <end position="1331"/>
    </location>
</feature>
<dbReference type="Gene3D" id="3.40.50.150">
    <property type="entry name" value="Vaccinia Virus protein VP39"/>
    <property type="match status" value="1"/>
</dbReference>
<dbReference type="InterPro" id="IPR020843">
    <property type="entry name" value="ER"/>
</dbReference>
<dbReference type="SUPFAM" id="SSF50129">
    <property type="entry name" value="GroES-like"/>
    <property type="match status" value="1"/>
</dbReference>
<dbReference type="InterPro" id="IPR009081">
    <property type="entry name" value="PP-bd_ACP"/>
</dbReference>
<dbReference type="InterPro" id="IPR011032">
    <property type="entry name" value="GroES-like_sf"/>
</dbReference>
<keyword evidence="4" id="KW-0444">Lipid biosynthesis</keyword>
<keyword evidence="5" id="KW-0597">Phosphoprotein</keyword>
<keyword evidence="3" id="KW-0596">Phosphopantetheine</keyword>
<feature type="region of interest" description="Disordered" evidence="21">
    <location>
        <begin position="459"/>
        <end position="519"/>
    </location>
</feature>
<protein>
    <recommendedName>
        <fullName evidence="2">Fatty acid synthase</fullName>
        <ecNumber evidence="1">2.3.1.85</ecNumber>
    </recommendedName>
</protein>
<dbReference type="GO" id="GO:0003777">
    <property type="term" value="F:microtubule motor activity"/>
    <property type="evidence" value="ECO:0007669"/>
    <property type="project" value="InterPro"/>
</dbReference>
<dbReference type="SUPFAM" id="SSF51161">
    <property type="entry name" value="Trimeric LpxA-like enzymes"/>
    <property type="match status" value="2"/>
</dbReference>
<dbReference type="Gene3D" id="2.160.10.10">
    <property type="entry name" value="Hexapeptide repeat proteins"/>
    <property type="match status" value="1"/>
</dbReference>
<dbReference type="SUPFAM" id="SSF52540">
    <property type="entry name" value="P-loop containing nucleoside triphosphate hydrolases"/>
    <property type="match status" value="1"/>
</dbReference>
<keyword evidence="29" id="KW-1185">Reference proteome</keyword>
<dbReference type="InterPro" id="IPR011009">
    <property type="entry name" value="Kinase-like_dom_sf"/>
</dbReference>
<dbReference type="SUPFAM" id="SSF53901">
    <property type="entry name" value="Thiolase-like"/>
    <property type="match status" value="1"/>
</dbReference>
<keyword evidence="14" id="KW-0443">Lipid metabolism</keyword>
<comment type="caution">
    <text evidence="28">The sequence shown here is derived from an EMBL/GenBank/DDBJ whole genome shotgun (WGS) entry which is preliminary data.</text>
</comment>
<dbReference type="Pfam" id="PF02801">
    <property type="entry name" value="Ketoacyl-synt_C"/>
    <property type="match status" value="1"/>
</dbReference>
<feature type="compositionally biased region" description="Low complexity" evidence="21">
    <location>
        <begin position="2963"/>
        <end position="2990"/>
    </location>
</feature>
<evidence type="ECO:0000256" key="13">
    <source>
        <dbReference type="ARBA" id="ARBA00023027"/>
    </source>
</evidence>
<dbReference type="CDD" id="cd02440">
    <property type="entry name" value="AdoMet_MTases"/>
    <property type="match status" value="1"/>
</dbReference>
<dbReference type="InterPro" id="IPR020806">
    <property type="entry name" value="PKS_PP-bd"/>
</dbReference>